<dbReference type="GO" id="GO:0050136">
    <property type="term" value="F:NADH dehydrogenase (quinone) (non-electrogenic) activity"/>
    <property type="evidence" value="ECO:0007669"/>
    <property type="project" value="UniProtKB-UniRule"/>
</dbReference>
<dbReference type="Proteomes" id="UP000033562">
    <property type="component" value="Unassembled WGS sequence"/>
</dbReference>
<comment type="subunit">
    <text evidence="5">NDH-1 is composed of 14 different subunits. Subunits NuoA, H, J, K, L, M, N constitute the membrane sector of the complex.</text>
</comment>
<dbReference type="InterPro" id="IPR001750">
    <property type="entry name" value="ND/Mrp_TM"/>
</dbReference>
<dbReference type="GO" id="GO:0012505">
    <property type="term" value="C:endomembrane system"/>
    <property type="evidence" value="ECO:0007669"/>
    <property type="project" value="UniProtKB-SubCell"/>
</dbReference>
<keyword evidence="4 5" id="KW-0472">Membrane</keyword>
<comment type="catalytic activity">
    <reaction evidence="5">
        <text>a quinone + NADH + 5 H(+)(in) = a quinol + NAD(+) + 4 H(+)(out)</text>
        <dbReference type="Rhea" id="RHEA:57888"/>
        <dbReference type="ChEBI" id="CHEBI:15378"/>
        <dbReference type="ChEBI" id="CHEBI:24646"/>
        <dbReference type="ChEBI" id="CHEBI:57540"/>
        <dbReference type="ChEBI" id="CHEBI:57945"/>
        <dbReference type="ChEBI" id="CHEBI:132124"/>
    </reaction>
</comment>
<reference evidence="8 9" key="1">
    <citation type="submission" date="2015-02" db="EMBL/GenBank/DDBJ databases">
        <title>Genome Sequencing of Rickettsiales.</title>
        <authorList>
            <person name="Daugherty S.C."/>
            <person name="Su Q."/>
            <person name="Abolude K."/>
            <person name="Beier-Sexton M."/>
            <person name="Carlyon J.A."/>
            <person name="Carter R."/>
            <person name="Day N.P."/>
            <person name="Dumler S.J."/>
            <person name="Dyachenko V."/>
            <person name="Godinez A."/>
            <person name="Kurtti T.J."/>
            <person name="Lichay M."/>
            <person name="Mullins K.E."/>
            <person name="Ott S."/>
            <person name="Pappas-Brown V."/>
            <person name="Paris D.H."/>
            <person name="Patel P."/>
            <person name="Richards A.L."/>
            <person name="Sadzewicz L."/>
            <person name="Sears K."/>
            <person name="Seidman D."/>
            <person name="Sengamalay N."/>
            <person name="Stenos J."/>
            <person name="Tallon L.J."/>
            <person name="Vincent G."/>
            <person name="Fraser C.M."/>
            <person name="Munderloh U."/>
            <person name="Dunning-Hotopp J.C."/>
        </authorList>
    </citation>
    <scope>NUCLEOTIDE SEQUENCE [LARGE SCALE GENOMIC DNA]</scope>
    <source>
        <strain evidence="8 9">RAC413</strain>
    </source>
</reference>
<feature type="transmembrane region" description="Helical" evidence="5">
    <location>
        <begin position="359"/>
        <end position="383"/>
    </location>
</feature>
<keyword evidence="9" id="KW-1185">Reference proteome</keyword>
<name>A0A0F3NMI8_9RICK</name>
<keyword evidence="5" id="KW-1003">Cell membrane</keyword>
<dbReference type="InterPro" id="IPR010096">
    <property type="entry name" value="NADH-Q_OxRdtase_suN/2"/>
</dbReference>
<evidence type="ECO:0000256" key="1">
    <source>
        <dbReference type="ARBA" id="ARBA00004127"/>
    </source>
</evidence>
<comment type="similarity">
    <text evidence="5">Belongs to the complex I subunit 2 family.</text>
</comment>
<dbReference type="AlphaFoldDB" id="A0A0F3NMI8"/>
<proteinExistence type="inferred from homology"/>
<feature type="transmembrane region" description="Helical" evidence="5">
    <location>
        <begin position="96"/>
        <end position="115"/>
    </location>
</feature>
<keyword evidence="3 5" id="KW-1133">Transmembrane helix</keyword>
<evidence type="ECO:0000256" key="5">
    <source>
        <dbReference type="HAMAP-Rule" id="MF_00445"/>
    </source>
</evidence>
<organism evidence="8 9">
    <name type="scientific">Candidatus Neoehrlichia procyonis str. RAC413</name>
    <dbReference type="NCBI Taxonomy" id="1359163"/>
    <lineage>
        <taxon>Bacteria</taxon>
        <taxon>Pseudomonadati</taxon>
        <taxon>Pseudomonadota</taxon>
        <taxon>Alphaproteobacteria</taxon>
        <taxon>Rickettsiales</taxon>
        <taxon>Anaplasmataceae</taxon>
        <taxon>Candidatus Neoehrlichia</taxon>
    </lineage>
</organism>
<evidence type="ECO:0000313" key="9">
    <source>
        <dbReference type="Proteomes" id="UP000033562"/>
    </source>
</evidence>
<dbReference type="GO" id="GO:0048038">
    <property type="term" value="F:quinone binding"/>
    <property type="evidence" value="ECO:0007669"/>
    <property type="project" value="UniProtKB-KW"/>
</dbReference>
<evidence type="ECO:0000256" key="4">
    <source>
        <dbReference type="ARBA" id="ARBA00023136"/>
    </source>
</evidence>
<feature type="transmembrane region" description="Helical" evidence="5">
    <location>
        <begin position="292"/>
        <end position="311"/>
    </location>
</feature>
<gene>
    <name evidence="5" type="primary">nuoN</name>
    <name evidence="8" type="ORF">NLO413_0293</name>
</gene>
<comment type="function">
    <text evidence="5">NDH-1 shuttles electrons from NADH, via FMN and iron-sulfur (Fe-S) centers, to quinones in the respiratory chain. The immediate electron acceptor for the enzyme in this species is believed to be ubiquinone. Couples the redox reaction to proton translocation (for every two electrons transferred, four hydrogen ions are translocated across the cytoplasmic membrane), and thus conserves the redox energy in a proton gradient.</text>
</comment>
<feature type="transmembrane region" description="Helical" evidence="5">
    <location>
        <begin position="317"/>
        <end position="338"/>
    </location>
</feature>
<feature type="transmembrane region" description="Helical" evidence="5">
    <location>
        <begin position="232"/>
        <end position="252"/>
    </location>
</feature>
<dbReference type="Pfam" id="PF00361">
    <property type="entry name" value="Proton_antipo_M"/>
    <property type="match status" value="1"/>
</dbReference>
<feature type="transmembrane region" description="Helical" evidence="5">
    <location>
        <begin position="264"/>
        <end position="285"/>
    </location>
</feature>
<protein>
    <recommendedName>
        <fullName evidence="5">NADH-quinone oxidoreductase subunit N</fullName>
        <ecNumber evidence="5">7.1.1.-</ecNumber>
    </recommendedName>
    <alternativeName>
        <fullName evidence="5">NADH dehydrogenase I subunit N</fullName>
    </alternativeName>
    <alternativeName>
        <fullName evidence="5">NDH-1 subunit N</fullName>
    </alternativeName>
</protein>
<keyword evidence="2 5" id="KW-0812">Transmembrane</keyword>
<evidence type="ECO:0000313" key="8">
    <source>
        <dbReference type="EMBL" id="KJV68922.1"/>
    </source>
</evidence>
<keyword evidence="5" id="KW-0813">Transport</keyword>
<feature type="transmembrane region" description="Helical" evidence="5">
    <location>
        <begin position="32"/>
        <end position="51"/>
    </location>
</feature>
<keyword evidence="5" id="KW-1278">Translocase</keyword>
<feature type="transmembrane region" description="Helical" evidence="5">
    <location>
        <begin position="395"/>
        <end position="414"/>
    </location>
</feature>
<dbReference type="NCBIfam" id="TIGR01770">
    <property type="entry name" value="NDH_I_N"/>
    <property type="match status" value="1"/>
</dbReference>
<dbReference type="GO" id="GO:0008137">
    <property type="term" value="F:NADH dehydrogenase (ubiquinone) activity"/>
    <property type="evidence" value="ECO:0007669"/>
    <property type="project" value="InterPro"/>
</dbReference>
<evidence type="ECO:0000256" key="2">
    <source>
        <dbReference type="ARBA" id="ARBA00022692"/>
    </source>
</evidence>
<dbReference type="GO" id="GO:0005886">
    <property type="term" value="C:plasma membrane"/>
    <property type="evidence" value="ECO:0007669"/>
    <property type="project" value="UniProtKB-SubCell"/>
</dbReference>
<dbReference type="HAMAP" id="MF_00445">
    <property type="entry name" value="NDH1_NuoN_1"/>
    <property type="match status" value="1"/>
</dbReference>
<dbReference type="OrthoDB" id="9811718at2"/>
<dbReference type="PANTHER" id="PTHR22773">
    <property type="entry name" value="NADH DEHYDROGENASE"/>
    <property type="match status" value="1"/>
</dbReference>
<feature type="transmembrane region" description="Helical" evidence="5">
    <location>
        <begin position="435"/>
        <end position="456"/>
    </location>
</feature>
<keyword evidence="5" id="KW-0874">Quinone</keyword>
<dbReference type="PATRIC" id="fig|1359163.3.peg.284"/>
<evidence type="ECO:0000256" key="3">
    <source>
        <dbReference type="ARBA" id="ARBA00022989"/>
    </source>
</evidence>
<feature type="transmembrane region" description="Helical" evidence="5">
    <location>
        <begin position="196"/>
        <end position="220"/>
    </location>
</feature>
<dbReference type="STRING" id="1359163.NLO413_0293"/>
<feature type="domain" description="NADH:quinone oxidoreductase/Mrp antiporter transmembrane" evidence="7">
    <location>
        <begin position="117"/>
        <end position="406"/>
    </location>
</feature>
<sequence>MYWNDFLYIIPEIFLISSSLILLLLGIKFDKLLIHVFSMASIFITIVLLVYKFHIYEVVIFNSLLKSNLYIWLSKIVILGLSAVILLMFLVSKQEYCYEFSIMILFVVFGFITLIDANNLLSFYLSFEIQSISLYALTCFNKHLPKSSEAGIKYFILGALSSCIMLYGISMIYGYSDNIGFNELSKYFSQNENVPLGVILGIIFILISFCFKLSVAPFHIWTPDVYQGSPTIVTAFLSIVPKATFILLFIRILNEVFFKYVIHWQQILICVSAMSVCISSFGAIRQNNLKRLFAYAAIGHVGYMLVAISMFTSSSMVASVLYLILYLIMNIGIFAVLLQYKDNDCDISYITNLCSRNPLIAFCMTIIVLSMAGIPPLGGFFIKYDILLSLIENDFVVLAVLFALMSVVACYYYLRIVRAMYFDSSNSTCVYDLQNNGFLVILFISAAANLFFYIYMNYLKGFLGYLFDFYFFK</sequence>
<keyword evidence="5" id="KW-0830">Ubiquinone</keyword>
<comment type="caution">
    <text evidence="8">The sequence shown here is derived from an EMBL/GenBank/DDBJ whole genome shotgun (WGS) entry which is preliminary data.</text>
</comment>
<comment type="subcellular location">
    <subcellularLocation>
        <location evidence="5">Cell membrane</location>
        <topology evidence="5">Multi-pass membrane protein</topology>
    </subcellularLocation>
    <subcellularLocation>
        <location evidence="1">Endomembrane system</location>
        <topology evidence="1">Multi-pass membrane protein</topology>
    </subcellularLocation>
    <subcellularLocation>
        <location evidence="6">Membrane</location>
        <topology evidence="6">Multi-pass membrane protein</topology>
    </subcellularLocation>
</comment>
<evidence type="ECO:0000256" key="6">
    <source>
        <dbReference type="RuleBase" id="RU000320"/>
    </source>
</evidence>
<feature type="transmembrane region" description="Helical" evidence="5">
    <location>
        <begin position="152"/>
        <end position="176"/>
    </location>
</feature>
<dbReference type="EC" id="7.1.1.-" evidence="5"/>
<dbReference type="GO" id="GO:0042773">
    <property type="term" value="P:ATP synthesis coupled electron transport"/>
    <property type="evidence" value="ECO:0007669"/>
    <property type="project" value="InterPro"/>
</dbReference>
<feature type="transmembrane region" description="Helical" evidence="5">
    <location>
        <begin position="121"/>
        <end position="140"/>
    </location>
</feature>
<evidence type="ECO:0000259" key="7">
    <source>
        <dbReference type="Pfam" id="PF00361"/>
    </source>
</evidence>
<feature type="transmembrane region" description="Helical" evidence="5">
    <location>
        <begin position="6"/>
        <end position="25"/>
    </location>
</feature>
<keyword evidence="5" id="KW-0520">NAD</keyword>
<accession>A0A0F3NMI8</accession>
<feature type="transmembrane region" description="Helical" evidence="5">
    <location>
        <begin position="71"/>
        <end position="91"/>
    </location>
</feature>
<dbReference type="EMBL" id="LANX01000001">
    <property type="protein sequence ID" value="KJV68922.1"/>
    <property type="molecule type" value="Genomic_DNA"/>
</dbReference>
<dbReference type="RefSeq" id="WP_045808751.1">
    <property type="nucleotide sequence ID" value="NZ_LANX01000001.1"/>
</dbReference>